<keyword evidence="3" id="KW-1185">Reference proteome</keyword>
<dbReference type="Gene3D" id="3.20.20.150">
    <property type="entry name" value="Divalent-metal-dependent TIM barrel enzymes"/>
    <property type="match status" value="1"/>
</dbReference>
<dbReference type="GO" id="GO:0016853">
    <property type="term" value="F:isomerase activity"/>
    <property type="evidence" value="ECO:0007669"/>
    <property type="project" value="UniProtKB-KW"/>
</dbReference>
<accession>A0A5C6C643</accession>
<dbReference type="OrthoDB" id="259584at2"/>
<protein>
    <submittedName>
        <fullName evidence="2">Xylose isomerase-like TIM barrel</fullName>
    </submittedName>
</protein>
<dbReference type="Proteomes" id="UP000319908">
    <property type="component" value="Unassembled WGS sequence"/>
</dbReference>
<feature type="domain" description="Xylose isomerase-like TIM barrel" evidence="1">
    <location>
        <begin position="29"/>
        <end position="110"/>
    </location>
</feature>
<name>A0A5C6C643_9BACT</name>
<dbReference type="EMBL" id="SJPU01000001">
    <property type="protein sequence ID" value="TWU18834.1"/>
    <property type="molecule type" value="Genomic_DNA"/>
</dbReference>
<gene>
    <name evidence="2" type="ORF">Poly21_10000</name>
</gene>
<dbReference type="Pfam" id="PF01261">
    <property type="entry name" value="AP_endonuc_2"/>
    <property type="match status" value="2"/>
</dbReference>
<dbReference type="PANTHER" id="PTHR12110:SF41">
    <property type="entry name" value="INOSOSE DEHYDRATASE"/>
    <property type="match status" value="1"/>
</dbReference>
<dbReference type="InterPro" id="IPR036237">
    <property type="entry name" value="Xyl_isomerase-like_sf"/>
</dbReference>
<evidence type="ECO:0000259" key="1">
    <source>
        <dbReference type="Pfam" id="PF01261"/>
    </source>
</evidence>
<feature type="domain" description="Xylose isomerase-like TIM barrel" evidence="1">
    <location>
        <begin position="161"/>
        <end position="330"/>
    </location>
</feature>
<dbReference type="SUPFAM" id="SSF51658">
    <property type="entry name" value="Xylose isomerase-like"/>
    <property type="match status" value="1"/>
</dbReference>
<organism evidence="2 3">
    <name type="scientific">Allorhodopirellula heiligendammensis</name>
    <dbReference type="NCBI Taxonomy" id="2714739"/>
    <lineage>
        <taxon>Bacteria</taxon>
        <taxon>Pseudomonadati</taxon>
        <taxon>Planctomycetota</taxon>
        <taxon>Planctomycetia</taxon>
        <taxon>Pirellulales</taxon>
        <taxon>Pirellulaceae</taxon>
        <taxon>Allorhodopirellula</taxon>
    </lineage>
</organism>
<evidence type="ECO:0000313" key="3">
    <source>
        <dbReference type="Proteomes" id="UP000319908"/>
    </source>
</evidence>
<proteinExistence type="predicted"/>
<dbReference type="AlphaFoldDB" id="A0A5C6C643"/>
<evidence type="ECO:0000313" key="2">
    <source>
        <dbReference type="EMBL" id="TWU18834.1"/>
    </source>
</evidence>
<keyword evidence="2" id="KW-0413">Isomerase</keyword>
<dbReference type="InterPro" id="IPR050312">
    <property type="entry name" value="IolE/XylAMocC-like"/>
</dbReference>
<dbReference type="PANTHER" id="PTHR12110">
    <property type="entry name" value="HYDROXYPYRUVATE ISOMERASE"/>
    <property type="match status" value="1"/>
</dbReference>
<dbReference type="InterPro" id="IPR013022">
    <property type="entry name" value="Xyl_isomerase-like_TIM-brl"/>
</dbReference>
<dbReference type="RefSeq" id="WP_146405803.1">
    <property type="nucleotide sequence ID" value="NZ_SJPU01000001.1"/>
</dbReference>
<sequence>MAEMKIGVRVDALGEQTPSAASLRRTLGWVAATGATSVELCGRQLLDVSEISDTAVRTVRKILDDLNLKVASIRLPTRFGFDYLPNLDRRVDATKDAMRAAYRLGAPLVVNQIGPVPTPPASRRGAGTPAKTTGAFGSTVISSAMPPEGLSVAEAQAWVAGASSHGNISAGSHAGSADGGGEQVDPRWNTMREVLDDLGRFGARVGAFFAAETGTEPGAHLASLIDMSAESYIAVALNPGQLIINRHSVSDAVAALGDRIRIVNAVDGVLDLSAGRGIAVPVGQGTTDFPSLLGQLEDIPYRGPFIVGRSEMPVATAKQEIAASVEYFRNM</sequence>
<comment type="caution">
    <text evidence="2">The sequence shown here is derived from an EMBL/GenBank/DDBJ whole genome shotgun (WGS) entry which is preliminary data.</text>
</comment>
<reference evidence="2 3" key="1">
    <citation type="journal article" date="2020" name="Antonie Van Leeuwenhoek">
        <title>Rhodopirellula heiligendammensis sp. nov., Rhodopirellula pilleata sp. nov., and Rhodopirellula solitaria sp. nov. isolated from natural or artificial marine surfaces in Northern Germany and California, USA, and emended description of the genus Rhodopirellula.</title>
        <authorList>
            <person name="Kallscheuer N."/>
            <person name="Wiegand S."/>
            <person name="Jogler M."/>
            <person name="Boedeker C."/>
            <person name="Peeters S.H."/>
            <person name="Rast P."/>
            <person name="Heuer A."/>
            <person name="Jetten M.S.M."/>
            <person name="Rohde M."/>
            <person name="Jogler C."/>
        </authorList>
    </citation>
    <scope>NUCLEOTIDE SEQUENCE [LARGE SCALE GENOMIC DNA]</scope>
    <source>
        <strain evidence="2 3">Poly21</strain>
    </source>
</reference>